<feature type="compositionally biased region" description="Polar residues" evidence="1">
    <location>
        <begin position="56"/>
        <end position="68"/>
    </location>
</feature>
<dbReference type="PANTHER" id="PTHR46514">
    <property type="entry name" value="AMPHIPHYSIN"/>
    <property type="match status" value="1"/>
</dbReference>
<organism evidence="2 3">
    <name type="scientific">Lepeophtheirus salmonis</name>
    <name type="common">Salmon louse</name>
    <name type="synonym">Caligus salmonis</name>
    <dbReference type="NCBI Taxonomy" id="72036"/>
    <lineage>
        <taxon>Eukaryota</taxon>
        <taxon>Metazoa</taxon>
        <taxon>Ecdysozoa</taxon>
        <taxon>Arthropoda</taxon>
        <taxon>Crustacea</taxon>
        <taxon>Multicrustacea</taxon>
        <taxon>Hexanauplia</taxon>
        <taxon>Copepoda</taxon>
        <taxon>Siphonostomatoida</taxon>
        <taxon>Caligidae</taxon>
        <taxon>Lepeophtheirus</taxon>
    </lineage>
</organism>
<evidence type="ECO:0000313" key="3">
    <source>
        <dbReference type="Proteomes" id="UP000675881"/>
    </source>
</evidence>
<dbReference type="OrthoDB" id="446293at2759"/>
<dbReference type="GO" id="GO:0005886">
    <property type="term" value="C:plasma membrane"/>
    <property type="evidence" value="ECO:0007669"/>
    <property type="project" value="TreeGrafter"/>
</dbReference>
<dbReference type="SMART" id="SM00326">
    <property type="entry name" value="SH3"/>
    <property type="match status" value="1"/>
</dbReference>
<dbReference type="Pfam" id="PF14604">
    <property type="entry name" value="SH3_9"/>
    <property type="match status" value="1"/>
</dbReference>
<feature type="region of interest" description="Disordered" evidence="1">
    <location>
        <begin position="52"/>
        <end position="76"/>
    </location>
</feature>
<dbReference type="PRINTS" id="PR00452">
    <property type="entry name" value="SH3DOMAIN"/>
</dbReference>
<evidence type="ECO:0000256" key="1">
    <source>
        <dbReference type="SAM" id="MobiDB-lite"/>
    </source>
</evidence>
<dbReference type="InterPro" id="IPR036028">
    <property type="entry name" value="SH3-like_dom_sf"/>
</dbReference>
<gene>
    <name evidence="2" type="ORF">LSAA_11110</name>
</gene>
<keyword evidence="3" id="KW-1185">Reference proteome</keyword>
<dbReference type="Proteomes" id="UP000675881">
    <property type="component" value="Chromosome 6"/>
</dbReference>
<dbReference type="GO" id="GO:0005543">
    <property type="term" value="F:phospholipid binding"/>
    <property type="evidence" value="ECO:0007669"/>
    <property type="project" value="TreeGrafter"/>
</dbReference>
<accession>A0A7R8D0X2</accession>
<protein>
    <submittedName>
        <fullName evidence="2">AMPH</fullName>
    </submittedName>
</protein>
<reference evidence="2" key="1">
    <citation type="submission" date="2021-02" db="EMBL/GenBank/DDBJ databases">
        <authorList>
            <person name="Bekaert M."/>
        </authorList>
    </citation>
    <scope>NUCLEOTIDE SEQUENCE</scope>
    <source>
        <strain evidence="2">IoA-00</strain>
    </source>
</reference>
<proteinExistence type="predicted"/>
<dbReference type="EMBL" id="HG994585">
    <property type="protein sequence ID" value="CAF2964695.1"/>
    <property type="molecule type" value="Genomic_DNA"/>
</dbReference>
<dbReference type="PANTHER" id="PTHR46514:SF3">
    <property type="entry name" value="AMPHIPHYSIN"/>
    <property type="match status" value="1"/>
</dbReference>
<dbReference type="AlphaFoldDB" id="A0A7R8D0X2"/>
<dbReference type="PROSITE" id="PS50002">
    <property type="entry name" value="SH3"/>
    <property type="match status" value="1"/>
</dbReference>
<dbReference type="Gene3D" id="2.30.30.40">
    <property type="entry name" value="SH3 Domains"/>
    <property type="match status" value="1"/>
</dbReference>
<name>A0A7R8D0X2_LEPSM</name>
<dbReference type="FunFam" id="2.30.30.40:FF:000172">
    <property type="entry name" value="Amphiphysin, isoform B"/>
    <property type="match status" value="1"/>
</dbReference>
<dbReference type="InterPro" id="IPR003005">
    <property type="entry name" value="Amphiphysin"/>
</dbReference>
<dbReference type="SUPFAM" id="SSF50044">
    <property type="entry name" value="SH3-domain"/>
    <property type="match status" value="1"/>
</dbReference>
<sequence>MQTIFAAEEVFHSETSKVYTDFEVIADKLAKEVQRGTLPKKVIPKSQGLTLPHSISAATTPTSNSTISGPPKGATTENLPDGVLYRVKASYKYQAEDVDELTFEEGELINVVEYEDPEEQEEGWLMGYKDKDGSKGMFPANFTRPIDNKYIYASTIIHGDKFEKMNNHIIVKKDSKKDEVNCCEKPLRQGKVEAKIYQLVIFFQD</sequence>
<dbReference type="InterPro" id="IPR001452">
    <property type="entry name" value="SH3_domain"/>
</dbReference>
<evidence type="ECO:0000313" key="2">
    <source>
        <dbReference type="EMBL" id="CAF2964695.1"/>
    </source>
</evidence>